<dbReference type="Pfam" id="PF10099">
    <property type="entry name" value="RskA_C"/>
    <property type="match status" value="1"/>
</dbReference>
<reference evidence="4" key="1">
    <citation type="journal article" date="2019" name="Int. J. Syst. Evol. Microbiol.">
        <title>The Global Catalogue of Microorganisms (GCM) 10K type strain sequencing project: providing services to taxonomists for standard genome sequencing and annotation.</title>
        <authorList>
            <consortium name="The Broad Institute Genomics Platform"/>
            <consortium name="The Broad Institute Genome Sequencing Center for Infectious Disease"/>
            <person name="Wu L."/>
            <person name="Ma J."/>
        </authorList>
    </citation>
    <scope>NUCLEOTIDE SEQUENCE [LARGE SCALE GENOMIC DNA]</scope>
    <source>
        <strain evidence="4">JCM 18198</strain>
    </source>
</reference>
<evidence type="ECO:0000259" key="2">
    <source>
        <dbReference type="Pfam" id="PF10099"/>
    </source>
</evidence>
<sequence length="262" mass="29268">MDSKEYIESGILELYVYGLLNEEQNLEVHEMSIKHKEVEAEIVAIEKSILSLSTSFSPFLSVQNFEKIKAELEIKHNNVIDLKPKKSIPNYIGWAAAAVLLLFIGYQYNQQSAIKNEVVTLEKNNEKLNEAVVTSENEAKQSKEALNIIRDTKNTVVSLAGQTVSPSSYAKVYWNKDKQTVYIDASGLPEPPEGKEYQVWSLKLKPSLTPTSIGLLSNFTENNSKIFEVSKTQDAEAFGITLEPKGGSKTPTMEQLYTLGTI</sequence>
<evidence type="ECO:0000256" key="1">
    <source>
        <dbReference type="SAM" id="Coils"/>
    </source>
</evidence>
<feature type="coiled-coil region" evidence="1">
    <location>
        <begin position="111"/>
        <end position="145"/>
    </location>
</feature>
<protein>
    <recommendedName>
        <fullName evidence="2">Anti-sigma K factor RskA C-terminal domain-containing protein</fullName>
    </recommendedName>
</protein>
<feature type="domain" description="Anti-sigma K factor RskA C-terminal" evidence="2">
    <location>
        <begin position="94"/>
        <end position="252"/>
    </location>
</feature>
<evidence type="ECO:0000313" key="4">
    <source>
        <dbReference type="Proteomes" id="UP001500141"/>
    </source>
</evidence>
<dbReference type="EMBL" id="BAABIP010000022">
    <property type="protein sequence ID" value="GAA4775853.1"/>
    <property type="molecule type" value="Genomic_DNA"/>
</dbReference>
<dbReference type="Proteomes" id="UP001500141">
    <property type="component" value="Unassembled WGS sequence"/>
</dbReference>
<keyword evidence="4" id="KW-1185">Reference proteome</keyword>
<name>A0ABP9A881_9FLAO</name>
<accession>A0ABP9A881</accession>
<evidence type="ECO:0000313" key="3">
    <source>
        <dbReference type="EMBL" id="GAA4775853.1"/>
    </source>
</evidence>
<organism evidence="3 4">
    <name type="scientific">Flavobacterium hankyongi</name>
    <dbReference type="NCBI Taxonomy" id="1176532"/>
    <lineage>
        <taxon>Bacteria</taxon>
        <taxon>Pseudomonadati</taxon>
        <taxon>Bacteroidota</taxon>
        <taxon>Flavobacteriia</taxon>
        <taxon>Flavobacteriales</taxon>
        <taxon>Flavobacteriaceae</taxon>
        <taxon>Flavobacterium</taxon>
    </lineage>
</organism>
<dbReference type="InterPro" id="IPR018764">
    <property type="entry name" value="RskA_C"/>
</dbReference>
<proteinExistence type="predicted"/>
<gene>
    <name evidence="3" type="ORF">GCM10023230_28580</name>
</gene>
<keyword evidence="1" id="KW-0175">Coiled coil</keyword>
<comment type="caution">
    <text evidence="3">The sequence shown here is derived from an EMBL/GenBank/DDBJ whole genome shotgun (WGS) entry which is preliminary data.</text>
</comment>
<dbReference type="RefSeq" id="WP_264543188.1">
    <property type="nucleotide sequence ID" value="NZ_BAABIP010000022.1"/>
</dbReference>